<evidence type="ECO:0000313" key="4">
    <source>
        <dbReference type="EMBL" id="SDT17252.1"/>
    </source>
</evidence>
<keyword evidence="2" id="KW-0732">Signal</keyword>
<feature type="compositionally biased region" description="Low complexity" evidence="1">
    <location>
        <begin position="48"/>
        <end position="110"/>
    </location>
</feature>
<evidence type="ECO:0000259" key="3">
    <source>
        <dbReference type="Pfam" id="PF07995"/>
    </source>
</evidence>
<dbReference type="OrthoDB" id="9770043at2"/>
<dbReference type="InterPro" id="IPR012938">
    <property type="entry name" value="Glc/Sorbosone_DH"/>
</dbReference>
<dbReference type="PROSITE" id="PS51257">
    <property type="entry name" value="PROKAR_LIPOPROTEIN"/>
    <property type="match status" value="1"/>
</dbReference>
<evidence type="ECO:0000313" key="5">
    <source>
        <dbReference type="Proteomes" id="UP000198983"/>
    </source>
</evidence>
<name>A0A1H1Y790_9ACTN</name>
<gene>
    <name evidence="4" type="ORF">SAMN04489717_5333</name>
</gene>
<proteinExistence type="predicted"/>
<dbReference type="SUPFAM" id="SSF50952">
    <property type="entry name" value="Soluble quinoprotein glucose dehydrogenase"/>
    <property type="match status" value="1"/>
</dbReference>
<evidence type="ECO:0000256" key="1">
    <source>
        <dbReference type="SAM" id="MobiDB-lite"/>
    </source>
</evidence>
<dbReference type="Proteomes" id="UP000198983">
    <property type="component" value="Chromosome I"/>
</dbReference>
<dbReference type="InterPro" id="IPR011041">
    <property type="entry name" value="Quinoprot_gluc/sorb_DH_b-prop"/>
</dbReference>
<sequence length="432" mass="45482">MTSSRTPYPALRAVLVIVALCTATACGLTGSGSGDTDGAGGPDRRATPTRSASPTPGTPTPSTTTATPSATTTSPTPSARATPPSLTRRATPRPTASRRPAARPAGPARPVVAGTIAKGLTTPWDLAFLPDGSALLSERDTARVDRVTPGGKVGTVGRVPGVVHEGEGGLLGLALSPHYSRDHLLYAYITTRTDNRVVRMTYDGTGLGPPEAVFTGIPRGPQHHNGGRLRFGPDGYLYVPTGDGEQRARAQNRSSLGGKILRITANGKPAPGNPFGTAVWTYGHRNVEGLVFDPQGRLWASEFGDKAADELNRIRAGGNYGWPVLEGRGGARRGYVDPLAQWPTDDASPSGLTYADGSMWLASLRGERLWRVPVAGGRVTGASKAFLVGTYGRLRHVARAPDGSLWLLTNNTDGRVSPRPGDDRILRLRLTR</sequence>
<feature type="signal peptide" evidence="2">
    <location>
        <begin position="1"/>
        <end position="25"/>
    </location>
</feature>
<protein>
    <submittedName>
        <fullName evidence="4">Glucose/arabinose dehydrogenase, beta-propeller fold</fullName>
    </submittedName>
</protein>
<dbReference type="Pfam" id="PF07995">
    <property type="entry name" value="GSDH"/>
    <property type="match status" value="1"/>
</dbReference>
<dbReference type="Gene3D" id="2.120.10.30">
    <property type="entry name" value="TolB, C-terminal domain"/>
    <property type="match status" value="1"/>
</dbReference>
<accession>A0A1H1Y790</accession>
<feature type="domain" description="Glucose/Sorbosone dehydrogenase" evidence="3">
    <location>
        <begin position="120"/>
        <end position="416"/>
    </location>
</feature>
<dbReference type="PANTHER" id="PTHR19328">
    <property type="entry name" value="HEDGEHOG-INTERACTING PROTEIN"/>
    <property type="match status" value="1"/>
</dbReference>
<dbReference type="EMBL" id="LT629732">
    <property type="protein sequence ID" value="SDT17252.1"/>
    <property type="molecule type" value="Genomic_DNA"/>
</dbReference>
<dbReference type="AlphaFoldDB" id="A0A1H1Y790"/>
<dbReference type="RefSeq" id="WP_092656247.1">
    <property type="nucleotide sequence ID" value="NZ_LT629732.1"/>
</dbReference>
<feature type="compositionally biased region" description="Gly residues" evidence="1">
    <location>
        <begin position="29"/>
        <end position="41"/>
    </location>
</feature>
<keyword evidence="5" id="KW-1185">Reference proteome</keyword>
<dbReference type="PANTHER" id="PTHR19328:SF13">
    <property type="entry name" value="HIPL1 PROTEIN"/>
    <property type="match status" value="1"/>
</dbReference>
<feature type="chain" id="PRO_5009266258" evidence="2">
    <location>
        <begin position="26"/>
        <end position="432"/>
    </location>
</feature>
<evidence type="ECO:0000256" key="2">
    <source>
        <dbReference type="SAM" id="SignalP"/>
    </source>
</evidence>
<reference evidence="4 5" key="1">
    <citation type="submission" date="2016-10" db="EMBL/GenBank/DDBJ databases">
        <authorList>
            <person name="de Groot N.N."/>
        </authorList>
    </citation>
    <scope>NUCLEOTIDE SEQUENCE [LARGE SCALE GENOMIC DNA]</scope>
    <source>
        <strain evidence="4 5">DSM 22024</strain>
    </source>
</reference>
<dbReference type="InterPro" id="IPR011042">
    <property type="entry name" value="6-blade_b-propeller_TolB-like"/>
</dbReference>
<feature type="region of interest" description="Disordered" evidence="1">
    <location>
        <begin position="28"/>
        <end position="110"/>
    </location>
</feature>
<organism evidence="4 5">
    <name type="scientific">Actinopolymorpha singaporensis</name>
    <dbReference type="NCBI Taxonomy" id="117157"/>
    <lineage>
        <taxon>Bacteria</taxon>
        <taxon>Bacillati</taxon>
        <taxon>Actinomycetota</taxon>
        <taxon>Actinomycetes</taxon>
        <taxon>Propionibacteriales</taxon>
        <taxon>Actinopolymorphaceae</taxon>
        <taxon>Actinopolymorpha</taxon>
    </lineage>
</organism>